<dbReference type="RefSeq" id="WP_143339519.1">
    <property type="nucleotide sequence ID" value="NZ_FNBX01000005.1"/>
</dbReference>
<dbReference type="OrthoDB" id="5458825at2"/>
<proteinExistence type="predicted"/>
<dbReference type="SUPFAM" id="SSF53335">
    <property type="entry name" value="S-adenosyl-L-methionine-dependent methyltransferases"/>
    <property type="match status" value="1"/>
</dbReference>
<dbReference type="Gene3D" id="3.40.50.150">
    <property type="entry name" value="Vaccinia Virus protein VP39"/>
    <property type="match status" value="1"/>
</dbReference>
<dbReference type="STRING" id="571438.SAMN05192586_10588"/>
<sequence>MLWENFLSNKGNLIHKWKYYFPAYERHFHEYINKSIVFFEIGVSKGGSLDLWTRYFGPLATIVGIDIDPSCVKFDNRFHKVRIGDQSDKKFLQSLIEEFGRPDIVIDDGSHKMHDMRNSFLYLFPLLNNNGVYLVEDLHTCYWPDWGGGLKKPGTFIEFCKELLDILHAQHNGIQIPPTHCFESIFSMTFYDSLVFFEKKLKSKNVSMMSPAPK</sequence>
<evidence type="ECO:0000313" key="2">
    <source>
        <dbReference type="Proteomes" id="UP000199355"/>
    </source>
</evidence>
<gene>
    <name evidence="1" type="ORF">SAMN05192586_10588</name>
</gene>
<reference evidence="2" key="1">
    <citation type="submission" date="2016-10" db="EMBL/GenBank/DDBJ databases">
        <authorList>
            <person name="Varghese N."/>
            <person name="Submissions S."/>
        </authorList>
    </citation>
    <scope>NUCLEOTIDE SEQUENCE [LARGE SCALE GENOMIC DNA]</scope>
    <source>
        <strain evidence="2">KHC7</strain>
    </source>
</reference>
<protein>
    <recommendedName>
        <fullName evidence="3">Class I SAM-dependent methyltransferase</fullName>
    </recommendedName>
</protein>
<dbReference type="EMBL" id="FNBX01000005">
    <property type="protein sequence ID" value="SDF43410.1"/>
    <property type="molecule type" value="Genomic_DNA"/>
</dbReference>
<dbReference type="Proteomes" id="UP000199355">
    <property type="component" value="Unassembled WGS sequence"/>
</dbReference>
<accession>A0A1G7L2U3</accession>
<dbReference type="AlphaFoldDB" id="A0A1G7L2U3"/>
<dbReference type="InterPro" id="IPR029063">
    <property type="entry name" value="SAM-dependent_MTases_sf"/>
</dbReference>
<dbReference type="CDD" id="cd02440">
    <property type="entry name" value="AdoMet_MTases"/>
    <property type="match status" value="1"/>
</dbReference>
<evidence type="ECO:0008006" key="3">
    <source>
        <dbReference type="Google" id="ProtNLM"/>
    </source>
</evidence>
<keyword evidence="2" id="KW-1185">Reference proteome</keyword>
<name>A0A1G7L2U3_9BACT</name>
<evidence type="ECO:0000313" key="1">
    <source>
        <dbReference type="EMBL" id="SDF43410.1"/>
    </source>
</evidence>
<organism evidence="1 2">
    <name type="scientific">Desulfovibrio legallii</name>
    <dbReference type="NCBI Taxonomy" id="571438"/>
    <lineage>
        <taxon>Bacteria</taxon>
        <taxon>Pseudomonadati</taxon>
        <taxon>Thermodesulfobacteriota</taxon>
        <taxon>Desulfovibrionia</taxon>
        <taxon>Desulfovibrionales</taxon>
        <taxon>Desulfovibrionaceae</taxon>
        <taxon>Desulfovibrio</taxon>
    </lineage>
</organism>